<dbReference type="Proteomes" id="UP000028878">
    <property type="component" value="Unassembled WGS sequence"/>
</dbReference>
<accession>A0A1L1PFJ0</accession>
<sequence precursor="true">MSRNKSSLGLWAALAATLAATWYAADMESTESSDEALSVPERAARPLPTGVVPAPVMTGEPVAVAAPTAFSMPRGERMAPPREPLMAPRGWQPPAPPPPVAVAPPPPTAPPLPYRYLGRLEGGEGGTTVFLAEGASPQARPLAVRAGDRISQYQVEEVSARGMTLIYLPLNQKQQLLFGSTP</sequence>
<evidence type="ECO:0000313" key="4">
    <source>
        <dbReference type="Proteomes" id="UP000028878"/>
    </source>
</evidence>
<dbReference type="RefSeq" id="WP_009518432.1">
    <property type="nucleotide sequence ID" value="NZ_CCAE010000021.1"/>
</dbReference>
<reference evidence="4" key="1">
    <citation type="submission" date="2014-02" db="EMBL/GenBank/DDBJ databases">
        <authorList>
            <person name="Gan H."/>
        </authorList>
    </citation>
    <scope>NUCLEOTIDE SEQUENCE [LARGE SCALE GENOMIC DNA]</scope>
    <source>
        <strain evidence="4">S1</strain>
    </source>
</reference>
<evidence type="ECO:0000256" key="2">
    <source>
        <dbReference type="SAM" id="SignalP"/>
    </source>
</evidence>
<proteinExistence type="predicted"/>
<protein>
    <recommendedName>
        <fullName evidence="5">Secretion system X translation initiation factor</fullName>
    </recommendedName>
</protein>
<name>A0A1L1PFJ0_HYDIT</name>
<dbReference type="AlphaFoldDB" id="A0A1L1PFJ0"/>
<feature type="chain" id="PRO_5009681461" description="Secretion system X translation initiation factor" evidence="2">
    <location>
        <begin position="25"/>
        <end position="182"/>
    </location>
</feature>
<evidence type="ECO:0000256" key="1">
    <source>
        <dbReference type="SAM" id="MobiDB-lite"/>
    </source>
</evidence>
<dbReference type="EMBL" id="CCAE010000021">
    <property type="protein sequence ID" value="CDN88260.1"/>
    <property type="molecule type" value="Genomic_DNA"/>
</dbReference>
<feature type="region of interest" description="Disordered" evidence="1">
    <location>
        <begin position="73"/>
        <end position="107"/>
    </location>
</feature>
<evidence type="ECO:0008006" key="5">
    <source>
        <dbReference type="Google" id="ProtNLM"/>
    </source>
</evidence>
<feature type="signal peptide" evidence="2">
    <location>
        <begin position="1"/>
        <end position="24"/>
    </location>
</feature>
<feature type="compositionally biased region" description="Pro residues" evidence="1">
    <location>
        <begin position="91"/>
        <end position="107"/>
    </location>
</feature>
<organism evidence="3 4">
    <name type="scientific">Hydrogenophaga intermedia</name>
    <dbReference type="NCBI Taxonomy" id="65786"/>
    <lineage>
        <taxon>Bacteria</taxon>
        <taxon>Pseudomonadati</taxon>
        <taxon>Pseudomonadota</taxon>
        <taxon>Betaproteobacteria</taxon>
        <taxon>Burkholderiales</taxon>
        <taxon>Comamonadaceae</taxon>
        <taxon>Hydrogenophaga</taxon>
    </lineage>
</organism>
<keyword evidence="2" id="KW-0732">Signal</keyword>
<keyword evidence="4" id="KW-1185">Reference proteome</keyword>
<gene>
    <name evidence="3" type="ORF">BN948_02693</name>
</gene>
<evidence type="ECO:0000313" key="3">
    <source>
        <dbReference type="EMBL" id="CDN88260.1"/>
    </source>
</evidence>
<reference evidence="4" key="2">
    <citation type="submission" date="2014-11" db="EMBL/GenBank/DDBJ databases">
        <title>Draft genome sequence of Hydrogenophaga intermedia S1.</title>
        <authorList>
            <person name="Gan H.M."/>
            <person name="Chew T.H."/>
            <person name="Stolz A."/>
        </authorList>
    </citation>
    <scope>NUCLEOTIDE SEQUENCE [LARGE SCALE GENOMIC DNA]</scope>
    <source>
        <strain evidence="4">S1</strain>
    </source>
</reference>